<dbReference type="PANTHER" id="PTHR18964:SF149">
    <property type="entry name" value="BIFUNCTIONAL UDP-N-ACETYLGLUCOSAMINE 2-EPIMERASE_N-ACETYLMANNOSAMINE KINASE"/>
    <property type="match status" value="1"/>
</dbReference>
<dbReference type="SUPFAM" id="SSF53067">
    <property type="entry name" value="Actin-like ATPase domain"/>
    <property type="match status" value="1"/>
</dbReference>
<dbReference type="EC" id="2.7.1.2" evidence="1"/>
<accession>A0A644ZIK9</accession>
<dbReference type="InterPro" id="IPR043129">
    <property type="entry name" value="ATPase_NBD"/>
</dbReference>
<organism evidence="1">
    <name type="scientific">bioreactor metagenome</name>
    <dbReference type="NCBI Taxonomy" id="1076179"/>
    <lineage>
        <taxon>unclassified sequences</taxon>
        <taxon>metagenomes</taxon>
        <taxon>ecological metagenomes</taxon>
    </lineage>
</organism>
<protein>
    <submittedName>
        <fullName evidence="1">Glucokinase</fullName>
        <ecNumber evidence="1">2.7.1.2</ecNumber>
    </submittedName>
</protein>
<evidence type="ECO:0000313" key="1">
    <source>
        <dbReference type="EMBL" id="MPM40732.1"/>
    </source>
</evidence>
<dbReference type="GO" id="GO:0004340">
    <property type="term" value="F:glucokinase activity"/>
    <property type="evidence" value="ECO:0007669"/>
    <property type="project" value="UniProtKB-EC"/>
</dbReference>
<dbReference type="PANTHER" id="PTHR18964">
    <property type="entry name" value="ROK (REPRESSOR, ORF, KINASE) FAMILY"/>
    <property type="match status" value="1"/>
</dbReference>
<comment type="caution">
    <text evidence="1">The sequence shown here is derived from an EMBL/GenBank/DDBJ whole genome shotgun (WGS) entry which is preliminary data.</text>
</comment>
<reference evidence="1" key="1">
    <citation type="submission" date="2019-08" db="EMBL/GenBank/DDBJ databases">
        <authorList>
            <person name="Kucharzyk K."/>
            <person name="Murdoch R.W."/>
            <person name="Higgins S."/>
            <person name="Loffler F."/>
        </authorList>
    </citation>
    <scope>NUCLEOTIDE SEQUENCE</scope>
</reference>
<dbReference type="InterPro" id="IPR000600">
    <property type="entry name" value="ROK"/>
</dbReference>
<dbReference type="AlphaFoldDB" id="A0A644ZIK9"/>
<name>A0A644ZIK9_9ZZZZ</name>
<sequence>MFSIGVDIGGSKIAAGVVDSEMKLVAKKALPFPHTGNPMDSIDVIKSLIDTLLKDNNLSIQDAVCIGLAVPGSIDYAKQAVIDAHNLDYHGFPLGDHVRSLYPGCAVLVENDANAAALAEYFCGAFRGCSSGLLITIGTGIGGGLVQDGKIFIGGMKNGFEFGHATLVFGGEKCTCGNPGCIESYCSAAALVREGRKVAASHHESALFTRAQGDLTKINAKLVMDCAREGDEQAVQLYQLYTEYLGATVCTAVALFDPEIIAFGGGVSNDGEFLLAPIREYAKKYAFFKHHAKIVTAELHNDAGIVGAAVLYLQK</sequence>
<dbReference type="Pfam" id="PF00480">
    <property type="entry name" value="ROK"/>
    <property type="match status" value="1"/>
</dbReference>
<dbReference type="EMBL" id="VSSQ01009107">
    <property type="protein sequence ID" value="MPM40732.1"/>
    <property type="molecule type" value="Genomic_DNA"/>
</dbReference>
<dbReference type="Gene3D" id="3.30.420.40">
    <property type="match status" value="2"/>
</dbReference>
<keyword evidence="1" id="KW-0808">Transferase</keyword>
<gene>
    <name evidence="1" type="primary">glkA_8</name>
    <name evidence="1" type="ORF">SDC9_87380</name>
</gene>
<keyword evidence="1" id="KW-0418">Kinase</keyword>
<proteinExistence type="predicted"/>